<keyword evidence="2" id="KW-0472">Membrane</keyword>
<evidence type="ECO:0000256" key="2">
    <source>
        <dbReference type="SAM" id="Phobius"/>
    </source>
</evidence>
<dbReference type="RefSeq" id="WP_162442523.1">
    <property type="nucleotide sequence ID" value="NZ_CP048222.1"/>
</dbReference>
<evidence type="ECO:0000256" key="1">
    <source>
        <dbReference type="SAM" id="MobiDB-lite"/>
    </source>
</evidence>
<feature type="compositionally biased region" description="Polar residues" evidence="1">
    <location>
        <begin position="84"/>
        <end position="100"/>
    </location>
</feature>
<name>A0A6C0GEN1_9BACT</name>
<proteinExistence type="predicted"/>
<feature type="region of interest" description="Disordered" evidence="1">
    <location>
        <begin position="77"/>
        <end position="156"/>
    </location>
</feature>
<dbReference type="Proteomes" id="UP000480178">
    <property type="component" value="Chromosome"/>
</dbReference>
<protein>
    <submittedName>
        <fullName evidence="3">Uncharacterized protein</fullName>
    </submittedName>
</protein>
<dbReference type="AlphaFoldDB" id="A0A6C0GEN1"/>
<keyword evidence="4" id="KW-1185">Reference proteome</keyword>
<feature type="transmembrane region" description="Helical" evidence="2">
    <location>
        <begin position="44"/>
        <end position="63"/>
    </location>
</feature>
<reference evidence="3 4" key="1">
    <citation type="submission" date="2020-01" db="EMBL/GenBank/DDBJ databases">
        <authorList>
            <person name="Kim M.K."/>
        </authorList>
    </citation>
    <scope>NUCLEOTIDE SEQUENCE [LARGE SCALE GENOMIC DNA]</scope>
    <source>
        <strain evidence="3 4">172606-1</strain>
    </source>
</reference>
<dbReference type="EMBL" id="CP048222">
    <property type="protein sequence ID" value="QHT66469.1"/>
    <property type="molecule type" value="Genomic_DNA"/>
</dbReference>
<dbReference type="KEGG" id="rhoz:GXP67_07270"/>
<evidence type="ECO:0000313" key="3">
    <source>
        <dbReference type="EMBL" id="QHT66469.1"/>
    </source>
</evidence>
<keyword evidence="2" id="KW-0812">Transmembrane</keyword>
<keyword evidence="2" id="KW-1133">Transmembrane helix</keyword>
<sequence>MKSSNNIDKLFADKLSSLESTPSADAWMNLQKGLQQKNKKKPIWLPYSVAAAMLLLILSGVLLRKQFTDEGSIAIDKPPVEEQVSPQEKQTIPAQPNTEKNNQIAQQQQNNPAENISQPDKTELKSGIQVTPEPKPKKEKQSKTAIKPAPGKQPVELRQAPAIQETVAIQETIPMPETTLALANPEASTIVVTVQLDEPQVAEESAEMDEPDSPAKQGKAARLLDKLRKLKKGEFDELGLNKQNLVALVKVNSGRSHQDKSRE</sequence>
<feature type="region of interest" description="Disordered" evidence="1">
    <location>
        <begin position="200"/>
        <end position="219"/>
    </location>
</feature>
<evidence type="ECO:0000313" key="4">
    <source>
        <dbReference type="Proteomes" id="UP000480178"/>
    </source>
</evidence>
<gene>
    <name evidence="3" type="ORF">GXP67_07270</name>
</gene>
<organism evidence="3 4">
    <name type="scientific">Rhodocytophaga rosea</name>
    <dbReference type="NCBI Taxonomy" id="2704465"/>
    <lineage>
        <taxon>Bacteria</taxon>
        <taxon>Pseudomonadati</taxon>
        <taxon>Bacteroidota</taxon>
        <taxon>Cytophagia</taxon>
        <taxon>Cytophagales</taxon>
        <taxon>Rhodocytophagaceae</taxon>
        <taxon>Rhodocytophaga</taxon>
    </lineage>
</organism>
<feature type="compositionally biased region" description="Low complexity" evidence="1">
    <location>
        <begin position="101"/>
        <end position="116"/>
    </location>
</feature>
<accession>A0A6C0GEN1</accession>
<feature type="compositionally biased region" description="Acidic residues" evidence="1">
    <location>
        <begin position="200"/>
        <end position="212"/>
    </location>
</feature>